<comment type="caution">
    <text evidence="3">The sequence shown here is derived from an EMBL/GenBank/DDBJ whole genome shotgun (WGS) entry which is preliminary data.</text>
</comment>
<evidence type="ECO:0000313" key="3">
    <source>
        <dbReference type="EMBL" id="KAJ7020857.1"/>
    </source>
</evidence>
<evidence type="ECO:0000256" key="1">
    <source>
        <dbReference type="SAM" id="MobiDB-lite"/>
    </source>
</evidence>
<feature type="chain" id="PRO_5042239855" evidence="2">
    <location>
        <begin position="25"/>
        <end position="112"/>
    </location>
</feature>
<feature type="compositionally biased region" description="Low complexity" evidence="1">
    <location>
        <begin position="54"/>
        <end position="63"/>
    </location>
</feature>
<sequence>MRSSSMSCSSAAASLALLVPLAAAGAGSRVLARRRRLLLPLRWGAEGGHHDSPTHTPNTSTPPARSPLHCNLSESAPFVLVSSSARALTAPPARECHRLPASESISFGMRAC</sequence>
<dbReference type="Proteomes" id="UP001218188">
    <property type="component" value="Unassembled WGS sequence"/>
</dbReference>
<name>A0AAD6WPY1_9AGAR</name>
<protein>
    <submittedName>
        <fullName evidence="3">Uncharacterized protein</fullName>
    </submittedName>
</protein>
<accession>A0AAD6WPY1</accession>
<feature type="signal peptide" evidence="2">
    <location>
        <begin position="1"/>
        <end position="24"/>
    </location>
</feature>
<organism evidence="3 4">
    <name type="scientific">Mycena alexandri</name>
    <dbReference type="NCBI Taxonomy" id="1745969"/>
    <lineage>
        <taxon>Eukaryota</taxon>
        <taxon>Fungi</taxon>
        <taxon>Dikarya</taxon>
        <taxon>Basidiomycota</taxon>
        <taxon>Agaricomycotina</taxon>
        <taxon>Agaricomycetes</taxon>
        <taxon>Agaricomycetidae</taxon>
        <taxon>Agaricales</taxon>
        <taxon>Marasmiineae</taxon>
        <taxon>Mycenaceae</taxon>
        <taxon>Mycena</taxon>
    </lineage>
</organism>
<dbReference type="AlphaFoldDB" id="A0AAD6WPY1"/>
<proteinExistence type="predicted"/>
<evidence type="ECO:0000313" key="4">
    <source>
        <dbReference type="Proteomes" id="UP001218188"/>
    </source>
</evidence>
<reference evidence="3" key="1">
    <citation type="submission" date="2023-03" db="EMBL/GenBank/DDBJ databases">
        <title>Massive genome expansion in bonnet fungi (Mycena s.s.) driven by repeated elements and novel gene families across ecological guilds.</title>
        <authorList>
            <consortium name="Lawrence Berkeley National Laboratory"/>
            <person name="Harder C.B."/>
            <person name="Miyauchi S."/>
            <person name="Viragh M."/>
            <person name="Kuo A."/>
            <person name="Thoen E."/>
            <person name="Andreopoulos B."/>
            <person name="Lu D."/>
            <person name="Skrede I."/>
            <person name="Drula E."/>
            <person name="Henrissat B."/>
            <person name="Morin E."/>
            <person name="Kohler A."/>
            <person name="Barry K."/>
            <person name="LaButti K."/>
            <person name="Morin E."/>
            <person name="Salamov A."/>
            <person name="Lipzen A."/>
            <person name="Mereny Z."/>
            <person name="Hegedus B."/>
            <person name="Baldrian P."/>
            <person name="Stursova M."/>
            <person name="Weitz H."/>
            <person name="Taylor A."/>
            <person name="Grigoriev I.V."/>
            <person name="Nagy L.G."/>
            <person name="Martin F."/>
            <person name="Kauserud H."/>
        </authorList>
    </citation>
    <scope>NUCLEOTIDE SEQUENCE</scope>
    <source>
        <strain evidence="3">CBHHK200</strain>
    </source>
</reference>
<dbReference type="EMBL" id="JARJCM010000249">
    <property type="protein sequence ID" value="KAJ7020857.1"/>
    <property type="molecule type" value="Genomic_DNA"/>
</dbReference>
<gene>
    <name evidence="3" type="ORF">C8F04DRAFT_1142629</name>
</gene>
<evidence type="ECO:0000256" key="2">
    <source>
        <dbReference type="SAM" id="SignalP"/>
    </source>
</evidence>
<feature type="region of interest" description="Disordered" evidence="1">
    <location>
        <begin position="44"/>
        <end position="68"/>
    </location>
</feature>
<keyword evidence="4" id="KW-1185">Reference proteome</keyword>
<keyword evidence="2" id="KW-0732">Signal</keyword>